<dbReference type="InParanoid" id="A0A5R8Q8L4"/>
<feature type="transmembrane region" description="Helical" evidence="2">
    <location>
        <begin position="88"/>
        <end position="107"/>
    </location>
</feature>
<reference evidence="3 4" key="1">
    <citation type="submission" date="2019-05" db="EMBL/GenBank/DDBJ databases">
        <title>Culicoidintestinum kansasii gen. nov., sp. nov. from the gastrointestinal tract of the biting midge, Culicoides sonorensis.</title>
        <authorList>
            <person name="Neupane S."/>
            <person name="Ghosh A."/>
            <person name="Gunther S."/>
            <person name="Martin K."/>
            <person name="Zurek L."/>
        </authorList>
    </citation>
    <scope>NUCLEOTIDE SEQUENCE [LARGE SCALE GENOMIC DNA]</scope>
    <source>
        <strain evidence="3 4">CS-1</strain>
    </source>
</reference>
<dbReference type="Proteomes" id="UP000306912">
    <property type="component" value="Unassembled WGS sequence"/>
</dbReference>
<keyword evidence="4" id="KW-1185">Reference proteome</keyword>
<accession>A0A5R8Q8L4</accession>
<evidence type="ECO:0000313" key="3">
    <source>
        <dbReference type="EMBL" id="TLG72041.1"/>
    </source>
</evidence>
<sequence length="110" mass="12363">MTTGETYTRKSIDAMLQNVADTANDAKKIAKEADKKADENSQKIAKIETTQNNFDTTVKQAIENAILTVHRELAIEYKENNKWKDRTIIGFLITLFMFILGVVVSILRGG</sequence>
<feature type="coiled-coil region" evidence="1">
    <location>
        <begin position="16"/>
        <end position="50"/>
    </location>
</feature>
<comment type="caution">
    <text evidence="3">The sequence shown here is derived from an EMBL/GenBank/DDBJ whole genome shotgun (WGS) entry which is preliminary data.</text>
</comment>
<keyword evidence="2" id="KW-0812">Transmembrane</keyword>
<gene>
    <name evidence="3" type="ORF">FEZ08_09415</name>
</gene>
<organism evidence="3 4">
    <name type="scientific">Culicoidibacter larvae</name>
    <dbReference type="NCBI Taxonomy" id="2579976"/>
    <lineage>
        <taxon>Bacteria</taxon>
        <taxon>Bacillati</taxon>
        <taxon>Bacillota</taxon>
        <taxon>Culicoidibacteria</taxon>
        <taxon>Culicoidibacterales</taxon>
        <taxon>Culicoidibacteraceae</taxon>
        <taxon>Culicoidibacter</taxon>
    </lineage>
</organism>
<protein>
    <submittedName>
        <fullName evidence="3">Uncharacterized protein</fullName>
    </submittedName>
</protein>
<keyword evidence="1" id="KW-0175">Coiled coil</keyword>
<keyword evidence="2" id="KW-0472">Membrane</keyword>
<name>A0A5R8Q8L4_9FIRM</name>
<evidence type="ECO:0000256" key="2">
    <source>
        <dbReference type="SAM" id="Phobius"/>
    </source>
</evidence>
<evidence type="ECO:0000256" key="1">
    <source>
        <dbReference type="SAM" id="Coils"/>
    </source>
</evidence>
<dbReference type="EMBL" id="VBWP01000009">
    <property type="protein sequence ID" value="TLG72041.1"/>
    <property type="molecule type" value="Genomic_DNA"/>
</dbReference>
<evidence type="ECO:0000313" key="4">
    <source>
        <dbReference type="Proteomes" id="UP000306912"/>
    </source>
</evidence>
<proteinExistence type="predicted"/>
<dbReference type="RefSeq" id="WP_138191723.1">
    <property type="nucleotide sequence ID" value="NZ_VBWP01000009.1"/>
</dbReference>
<keyword evidence="2" id="KW-1133">Transmembrane helix</keyword>
<dbReference type="AlphaFoldDB" id="A0A5R8Q8L4"/>